<dbReference type="NCBIfam" id="TIGR01179">
    <property type="entry name" value="galE"/>
    <property type="match status" value="1"/>
</dbReference>
<evidence type="ECO:0000313" key="15">
    <source>
        <dbReference type="Proteomes" id="UP000293519"/>
    </source>
</evidence>
<dbReference type="RefSeq" id="WP_130485872.1">
    <property type="nucleotide sequence ID" value="NZ_SGWW01000004.1"/>
</dbReference>
<comment type="cofactor">
    <cofactor evidence="2">
        <name>NAD(+)</name>
        <dbReference type="ChEBI" id="CHEBI:57540"/>
    </cofactor>
</comment>
<dbReference type="OrthoDB" id="9801785at2"/>
<proteinExistence type="inferred from homology"/>
<evidence type="ECO:0000256" key="1">
    <source>
        <dbReference type="ARBA" id="ARBA00000083"/>
    </source>
</evidence>
<dbReference type="PANTHER" id="PTHR43725">
    <property type="entry name" value="UDP-GLUCOSE 4-EPIMERASE"/>
    <property type="match status" value="1"/>
</dbReference>
<dbReference type="GO" id="GO:0003978">
    <property type="term" value="F:UDP-glucose 4-epimerase activity"/>
    <property type="evidence" value="ECO:0007669"/>
    <property type="project" value="UniProtKB-EC"/>
</dbReference>
<evidence type="ECO:0000259" key="13">
    <source>
        <dbReference type="Pfam" id="PF01370"/>
    </source>
</evidence>
<dbReference type="Proteomes" id="UP000293519">
    <property type="component" value="Unassembled WGS sequence"/>
</dbReference>
<comment type="catalytic activity">
    <reaction evidence="1">
        <text>UDP-alpha-D-glucose = UDP-alpha-D-galactose</text>
        <dbReference type="Rhea" id="RHEA:22168"/>
        <dbReference type="ChEBI" id="CHEBI:58885"/>
        <dbReference type="ChEBI" id="CHEBI:66914"/>
        <dbReference type="EC" id="5.1.3.2"/>
    </reaction>
</comment>
<dbReference type="InterPro" id="IPR005886">
    <property type="entry name" value="UDP_G4E"/>
</dbReference>
<comment type="caution">
    <text evidence="14">The sequence shown here is derived from an EMBL/GenBank/DDBJ whole genome shotgun (WGS) entry which is preliminary data.</text>
</comment>
<dbReference type="SUPFAM" id="SSF51735">
    <property type="entry name" value="NAD(P)-binding Rossmann-fold domains"/>
    <property type="match status" value="1"/>
</dbReference>
<dbReference type="Pfam" id="PF01370">
    <property type="entry name" value="Epimerase"/>
    <property type="match status" value="1"/>
</dbReference>
<evidence type="ECO:0000256" key="3">
    <source>
        <dbReference type="ARBA" id="ARBA00004947"/>
    </source>
</evidence>
<accession>A0A4Q7LMX6</accession>
<keyword evidence="8" id="KW-0413">Isomerase</keyword>
<evidence type="ECO:0000256" key="12">
    <source>
        <dbReference type="SAM" id="MobiDB-lite"/>
    </source>
</evidence>
<comment type="similarity">
    <text evidence="4">Belongs to the NAD(P)-dependent epimerase/dehydratase family.</text>
</comment>
<comment type="pathway">
    <text evidence="3">Carbohydrate metabolism; galactose metabolism.</text>
</comment>
<evidence type="ECO:0000256" key="10">
    <source>
        <dbReference type="ARBA" id="ARBA00031367"/>
    </source>
</evidence>
<dbReference type="InterPro" id="IPR036291">
    <property type="entry name" value="NAD(P)-bd_dom_sf"/>
</dbReference>
<dbReference type="AlphaFoldDB" id="A0A4Q7LMX6"/>
<evidence type="ECO:0000256" key="5">
    <source>
        <dbReference type="ARBA" id="ARBA00013189"/>
    </source>
</evidence>
<dbReference type="Gene3D" id="3.40.50.720">
    <property type="entry name" value="NAD(P)-binding Rossmann-like Domain"/>
    <property type="match status" value="1"/>
</dbReference>
<evidence type="ECO:0000256" key="7">
    <source>
        <dbReference type="ARBA" id="ARBA00023027"/>
    </source>
</evidence>
<evidence type="ECO:0000256" key="9">
    <source>
        <dbReference type="ARBA" id="ARBA00023277"/>
    </source>
</evidence>
<keyword evidence="7" id="KW-0520">NAD</keyword>
<dbReference type="PANTHER" id="PTHR43725:SF53">
    <property type="entry name" value="UDP-ARABINOSE 4-EPIMERASE 1"/>
    <property type="match status" value="1"/>
</dbReference>
<dbReference type="GO" id="GO:0033499">
    <property type="term" value="P:galactose catabolic process via UDP-galactose, Leloir pathway"/>
    <property type="evidence" value="ECO:0007669"/>
    <property type="project" value="TreeGrafter"/>
</dbReference>
<dbReference type="EC" id="5.1.3.2" evidence="5"/>
<dbReference type="EMBL" id="SGWW01000004">
    <property type="protein sequence ID" value="RZS55078.1"/>
    <property type="molecule type" value="Genomic_DNA"/>
</dbReference>
<keyword evidence="9" id="KW-0119">Carbohydrate metabolism</keyword>
<dbReference type="Gene3D" id="3.90.25.10">
    <property type="entry name" value="UDP-galactose 4-epimerase, domain 1"/>
    <property type="match status" value="1"/>
</dbReference>
<dbReference type="UniPathway" id="UPA00214"/>
<sequence length="348" mass="36509">MRVLITGGSGYIGSHVARLLRDRGDDVVVVDDFVTGIRERVAEFPQLELSLAAPGAAEAVADFAREHGAEAMIHFAGRKQVPESVAQPLMYWNDNVAGLAAVLQACESAGVERFLFSSSAAVYGDASGHVTEDAPCHPVNPYGASKLAGEWLTADVARATGLRATSLRYFNVAGAGWPELADTAVLNLVPMLMERLAAGAAPRIFGDDYDTVDGTCVRDFIHVLDLAEAHLAALDALADAPAHQHPVFNVGTGTGSSVRQVVEGLRARWPHAAPNASTPSSPAVGDAAGAPPVPAAVVEPRRPGDPAEVVADPTRIAEALGWRARLTLDDILDSVVGARDDTRERHGA</sequence>
<keyword evidence="15" id="KW-1185">Reference proteome</keyword>
<evidence type="ECO:0000256" key="8">
    <source>
        <dbReference type="ARBA" id="ARBA00023235"/>
    </source>
</evidence>
<dbReference type="InterPro" id="IPR001509">
    <property type="entry name" value="Epimerase_deHydtase"/>
</dbReference>
<reference evidence="14 15" key="1">
    <citation type="journal article" date="2015" name="Stand. Genomic Sci.">
        <title>Genomic Encyclopedia of Bacterial and Archaeal Type Strains, Phase III: the genomes of soil and plant-associated and newly described type strains.</title>
        <authorList>
            <person name="Whitman W.B."/>
            <person name="Woyke T."/>
            <person name="Klenk H.P."/>
            <person name="Zhou Y."/>
            <person name="Lilburn T.G."/>
            <person name="Beck B.J."/>
            <person name="De Vos P."/>
            <person name="Vandamme P."/>
            <person name="Eisen J.A."/>
            <person name="Garrity G."/>
            <person name="Hugenholtz P."/>
            <person name="Kyrpides N.C."/>
        </authorList>
    </citation>
    <scope>NUCLEOTIDE SEQUENCE [LARGE SCALE GENOMIC DNA]</scope>
    <source>
        <strain evidence="14 15">CV2</strain>
    </source>
</reference>
<name>A0A4Q7LMX6_9MICO</name>
<gene>
    <name evidence="14" type="ORF">EV141_2061</name>
</gene>
<evidence type="ECO:0000256" key="6">
    <source>
        <dbReference type="ARBA" id="ARBA00018569"/>
    </source>
</evidence>
<evidence type="ECO:0000256" key="4">
    <source>
        <dbReference type="ARBA" id="ARBA00007637"/>
    </source>
</evidence>
<feature type="domain" description="NAD-dependent epimerase/dehydratase" evidence="13">
    <location>
        <begin position="3"/>
        <end position="251"/>
    </location>
</feature>
<organism evidence="14 15">
    <name type="scientific">Microcella putealis</name>
    <dbReference type="NCBI Taxonomy" id="337005"/>
    <lineage>
        <taxon>Bacteria</taxon>
        <taxon>Bacillati</taxon>
        <taxon>Actinomycetota</taxon>
        <taxon>Actinomycetes</taxon>
        <taxon>Micrococcales</taxon>
        <taxon>Microbacteriaceae</taxon>
        <taxon>Microcella</taxon>
    </lineage>
</organism>
<evidence type="ECO:0000256" key="2">
    <source>
        <dbReference type="ARBA" id="ARBA00001911"/>
    </source>
</evidence>
<feature type="region of interest" description="Disordered" evidence="12">
    <location>
        <begin position="271"/>
        <end position="292"/>
    </location>
</feature>
<protein>
    <recommendedName>
        <fullName evidence="6">UDP-glucose 4-epimerase</fullName>
        <ecNumber evidence="5">5.1.3.2</ecNumber>
    </recommendedName>
    <alternativeName>
        <fullName evidence="11">Galactowaldenase</fullName>
    </alternativeName>
    <alternativeName>
        <fullName evidence="10">UDP-galactose 4-epimerase</fullName>
    </alternativeName>
</protein>
<evidence type="ECO:0000313" key="14">
    <source>
        <dbReference type="EMBL" id="RZS55078.1"/>
    </source>
</evidence>
<evidence type="ECO:0000256" key="11">
    <source>
        <dbReference type="ARBA" id="ARBA00033067"/>
    </source>
</evidence>